<dbReference type="Proteomes" id="UP000030758">
    <property type="component" value="Unassembled WGS sequence"/>
</dbReference>
<sequence>MLTQLLLIGMAVFSNVASVGAPKPLGDEVVSEATFVYIHIGVCNCLYVNINVYLVYFLRHMSLPLSYSIQRLIHTLTRKKLLMFQLAYMRKNH</sequence>
<evidence type="ECO:0000256" key="1">
    <source>
        <dbReference type="SAM" id="Phobius"/>
    </source>
</evidence>
<keyword evidence="2" id="KW-0732">Signal</keyword>
<organism evidence="3 5">
    <name type="scientific">Trichuris suis</name>
    <name type="common">pig whipworm</name>
    <dbReference type="NCBI Taxonomy" id="68888"/>
    <lineage>
        <taxon>Eukaryota</taxon>
        <taxon>Metazoa</taxon>
        <taxon>Ecdysozoa</taxon>
        <taxon>Nematoda</taxon>
        <taxon>Enoplea</taxon>
        <taxon>Dorylaimia</taxon>
        <taxon>Trichinellida</taxon>
        <taxon>Trichuridae</taxon>
        <taxon>Trichuris</taxon>
    </lineage>
</organism>
<feature type="chain" id="PRO_5010405174" description="Secreted protein" evidence="2">
    <location>
        <begin position="19"/>
        <end position="93"/>
    </location>
</feature>
<proteinExistence type="predicted"/>
<accession>A0A085LJH9</accession>
<keyword evidence="1" id="KW-0812">Transmembrane</keyword>
<keyword evidence="5" id="KW-1185">Reference proteome</keyword>
<dbReference type="EMBL" id="KL367934">
    <property type="protein sequence ID" value="KFD59453.1"/>
    <property type="molecule type" value="Genomic_DNA"/>
</dbReference>
<name>A0A085LJH9_9BILA</name>
<feature type="transmembrane region" description="Helical" evidence="1">
    <location>
        <begin position="34"/>
        <end position="58"/>
    </location>
</feature>
<evidence type="ECO:0000256" key="2">
    <source>
        <dbReference type="SAM" id="SignalP"/>
    </source>
</evidence>
<keyword evidence="1" id="KW-0472">Membrane</keyword>
<evidence type="ECO:0000313" key="4">
    <source>
        <dbReference type="EMBL" id="KFD59453.1"/>
    </source>
</evidence>
<evidence type="ECO:0000313" key="3">
    <source>
        <dbReference type="EMBL" id="KFD45125.1"/>
    </source>
</evidence>
<evidence type="ECO:0008006" key="6">
    <source>
        <dbReference type="Google" id="ProtNLM"/>
    </source>
</evidence>
<keyword evidence="1" id="KW-1133">Transmembrane helix</keyword>
<dbReference type="EMBL" id="KL363748">
    <property type="protein sequence ID" value="KFD45125.1"/>
    <property type="molecule type" value="Genomic_DNA"/>
</dbReference>
<dbReference type="AlphaFoldDB" id="A0A085LJH9"/>
<gene>
    <name evidence="3" type="ORF">M513_13998</name>
    <name evidence="4" type="ORF">M514_13998</name>
</gene>
<dbReference type="Proteomes" id="UP000030764">
    <property type="component" value="Unassembled WGS sequence"/>
</dbReference>
<evidence type="ECO:0000313" key="5">
    <source>
        <dbReference type="Proteomes" id="UP000030764"/>
    </source>
</evidence>
<reference evidence="3 5" key="1">
    <citation type="journal article" date="2014" name="Nat. Genet.">
        <title>Genome and transcriptome of the porcine whipworm Trichuris suis.</title>
        <authorList>
            <person name="Jex A.R."/>
            <person name="Nejsum P."/>
            <person name="Schwarz E.M."/>
            <person name="Hu L."/>
            <person name="Young N.D."/>
            <person name="Hall R.S."/>
            <person name="Korhonen P.K."/>
            <person name="Liao S."/>
            <person name="Thamsborg S."/>
            <person name="Xia J."/>
            <person name="Xu P."/>
            <person name="Wang S."/>
            <person name="Scheerlinck J.P."/>
            <person name="Hofmann A."/>
            <person name="Sternberg P.W."/>
            <person name="Wang J."/>
            <person name="Gasser R.B."/>
        </authorList>
    </citation>
    <scope>NUCLEOTIDE SEQUENCE [LARGE SCALE GENOMIC DNA]</scope>
    <source>
        <strain evidence="4">DCEP-RM93F</strain>
        <strain evidence="3">DCEP-RM93M</strain>
    </source>
</reference>
<feature type="non-terminal residue" evidence="3">
    <location>
        <position position="93"/>
    </location>
</feature>
<protein>
    <recommendedName>
        <fullName evidence="6">Secreted protein</fullName>
    </recommendedName>
</protein>
<feature type="signal peptide" evidence="2">
    <location>
        <begin position="1"/>
        <end position="18"/>
    </location>
</feature>